<keyword evidence="1" id="KW-1133">Transmembrane helix</keyword>
<evidence type="ECO:0000313" key="3">
    <source>
        <dbReference type="Proteomes" id="UP000494108"/>
    </source>
</evidence>
<dbReference type="AlphaFoldDB" id="A0A6S6YUE3"/>
<proteinExistence type="predicted"/>
<keyword evidence="1" id="KW-0812">Transmembrane</keyword>
<accession>A0A6S6YUE3</accession>
<dbReference type="EMBL" id="CADIJX010000002">
    <property type="protein sequence ID" value="CAB3643567.1"/>
    <property type="molecule type" value="Genomic_DNA"/>
</dbReference>
<sequence length="273" mass="29003">MTSQSLLGSIWFNVLAVTAASPPWVEMLASLLTVAWVLTLSIPMTTAAAAPKSEPSGPAARSGWLVVRLFFLFRNACLSAIAWSSTPLITVSLVLYWLTAFTTTSPPMVLTDAATTPLPMRAVVVMLLIDMPSAAPIWNSVEGLSISFWMSESYLARSSKSFSCLISLILSPNFPPRLSDTNALKKLFTYCAPVPRPLTAPPTTGVTVLAIAAFLASVCADVRKSLPVAARPPRMVLTAMALPVSSAFASTVTLPASRVTTVPSMKASVVSWL</sequence>
<dbReference type="Proteomes" id="UP000494108">
    <property type="component" value="Unassembled WGS sequence"/>
</dbReference>
<name>A0A6S6YUE3_9BURK</name>
<keyword evidence="3" id="KW-1185">Reference proteome</keyword>
<feature type="transmembrane region" description="Helical" evidence="1">
    <location>
        <begin position="89"/>
        <end position="110"/>
    </location>
</feature>
<keyword evidence="1" id="KW-0472">Membrane</keyword>
<protein>
    <submittedName>
        <fullName evidence="2">Uncharacterized protein</fullName>
    </submittedName>
</protein>
<gene>
    <name evidence="2" type="ORF">LMG3431_02332</name>
</gene>
<feature type="transmembrane region" description="Helical" evidence="1">
    <location>
        <begin position="29"/>
        <end position="50"/>
    </location>
</feature>
<organism evidence="2 3">
    <name type="scientific">Achromobacter pestifer</name>
    <dbReference type="NCBI Taxonomy" id="1353889"/>
    <lineage>
        <taxon>Bacteria</taxon>
        <taxon>Pseudomonadati</taxon>
        <taxon>Pseudomonadota</taxon>
        <taxon>Betaproteobacteria</taxon>
        <taxon>Burkholderiales</taxon>
        <taxon>Alcaligenaceae</taxon>
        <taxon>Achromobacter</taxon>
    </lineage>
</organism>
<evidence type="ECO:0000313" key="2">
    <source>
        <dbReference type="EMBL" id="CAB3643567.1"/>
    </source>
</evidence>
<reference evidence="2 3" key="1">
    <citation type="submission" date="2020-04" db="EMBL/GenBank/DDBJ databases">
        <authorList>
            <person name="De Canck E."/>
        </authorList>
    </citation>
    <scope>NUCLEOTIDE SEQUENCE [LARGE SCALE GENOMIC DNA]</scope>
    <source>
        <strain evidence="2 3">LMG 3431</strain>
    </source>
</reference>
<evidence type="ECO:0000256" key="1">
    <source>
        <dbReference type="SAM" id="Phobius"/>
    </source>
</evidence>